<sequence length="487" mass="52519">MCPDDFRPRPGPFAPAAHLPPILIVSAALVVYAIALFHPALLNDGDSFWHIAAGNWILHHRAVPHTDPFSATFAGHPWVAHEWLSELLMAAAFDLARWDGVLILTGLAVALTCGMVAAFVARRAGGMAAIVTTMLAMACTFPSLLARPHMLALPCLAGWTIALLRARERGTAPPPLPIVAVMLLWANLHGSFAFGLALAIPFAIEAMIDSRAASGADPIPTALRWGRFIILSTATTLVTPNGWQGLLFPFRLVWMPQLAGIGEWQPVNFATIQPLEYALFALLYVTMTRTVRVPAIRLLILIGLLYLALRHERDQMVAGIVGALILAQPIGRAVAHDGAAGTGPRATRPCLAAGFIAFALLTLARTLHPFVLANRPSAPVAAVAQVPADLARQPVFNSYAFGGYLIFSGIRPFIDSRADMYGAAFMTSYLAAMDVADRDAFARIVARHDIRWTILPPGAPLARLLDTLPGWRRVYADKIAVIHTRAP</sequence>
<feature type="transmembrane region" description="Helical" evidence="1">
    <location>
        <begin position="21"/>
        <end position="41"/>
    </location>
</feature>
<dbReference type="AlphaFoldDB" id="A0A7W4J914"/>
<evidence type="ECO:0000313" key="3">
    <source>
        <dbReference type="Proteomes" id="UP000561066"/>
    </source>
</evidence>
<proteinExistence type="predicted"/>
<accession>A0A7W4J914</accession>
<gene>
    <name evidence="2" type="ORF">HLH21_13510</name>
</gene>
<evidence type="ECO:0000313" key="2">
    <source>
        <dbReference type="EMBL" id="MBB2176926.1"/>
    </source>
</evidence>
<keyword evidence="1" id="KW-0472">Membrane</keyword>
<keyword evidence="1" id="KW-1133">Transmembrane helix</keyword>
<evidence type="ECO:0008006" key="4">
    <source>
        <dbReference type="Google" id="ProtNLM"/>
    </source>
</evidence>
<comment type="caution">
    <text evidence="2">The sequence shown here is derived from an EMBL/GenBank/DDBJ whole genome shotgun (WGS) entry which is preliminary data.</text>
</comment>
<reference evidence="2 3" key="1">
    <citation type="submission" date="2020-04" db="EMBL/GenBank/DDBJ databases">
        <title>Description of novel Gluconacetobacter.</title>
        <authorList>
            <person name="Sombolestani A."/>
        </authorList>
    </citation>
    <scope>NUCLEOTIDE SEQUENCE [LARGE SCALE GENOMIC DNA]</scope>
    <source>
        <strain evidence="2 3">LMG 21312</strain>
    </source>
</reference>
<keyword evidence="1" id="KW-0812">Transmembrane</keyword>
<dbReference type="RefSeq" id="WP_182944274.1">
    <property type="nucleotide sequence ID" value="NZ_JABEQH010000019.1"/>
</dbReference>
<evidence type="ECO:0000256" key="1">
    <source>
        <dbReference type="SAM" id="Phobius"/>
    </source>
</evidence>
<feature type="transmembrane region" description="Helical" evidence="1">
    <location>
        <begin position="127"/>
        <end position="144"/>
    </location>
</feature>
<feature type="transmembrane region" description="Helical" evidence="1">
    <location>
        <begin position="291"/>
        <end position="309"/>
    </location>
</feature>
<feature type="transmembrane region" description="Helical" evidence="1">
    <location>
        <begin position="101"/>
        <end position="120"/>
    </location>
</feature>
<feature type="transmembrane region" description="Helical" evidence="1">
    <location>
        <begin position="178"/>
        <end position="204"/>
    </location>
</feature>
<protein>
    <recommendedName>
        <fullName evidence="4">Glycosyltransferase RgtA/B/C/D-like domain-containing protein</fullName>
    </recommendedName>
</protein>
<name>A0A7W4J914_9PROT</name>
<dbReference type="Proteomes" id="UP000561066">
    <property type="component" value="Unassembled WGS sequence"/>
</dbReference>
<keyword evidence="3" id="KW-1185">Reference proteome</keyword>
<feature type="transmembrane region" description="Helical" evidence="1">
    <location>
        <begin position="346"/>
        <end position="367"/>
    </location>
</feature>
<dbReference type="EMBL" id="JABEQH010000019">
    <property type="protein sequence ID" value="MBB2176926.1"/>
    <property type="molecule type" value="Genomic_DNA"/>
</dbReference>
<organism evidence="2 3">
    <name type="scientific">Gluconacetobacter johannae</name>
    <dbReference type="NCBI Taxonomy" id="112140"/>
    <lineage>
        <taxon>Bacteria</taxon>
        <taxon>Pseudomonadati</taxon>
        <taxon>Pseudomonadota</taxon>
        <taxon>Alphaproteobacteria</taxon>
        <taxon>Acetobacterales</taxon>
        <taxon>Acetobacteraceae</taxon>
        <taxon>Gluconacetobacter</taxon>
    </lineage>
</organism>
<feature type="transmembrane region" description="Helical" evidence="1">
    <location>
        <begin position="316"/>
        <end position="334"/>
    </location>
</feature>